<dbReference type="InterPro" id="IPR036396">
    <property type="entry name" value="Cyt_P450_sf"/>
</dbReference>
<accession>A0A7J9GU24</accession>
<evidence type="ECO:0000313" key="2">
    <source>
        <dbReference type="EMBL" id="MBA0801081.1"/>
    </source>
</evidence>
<dbReference type="GO" id="GO:0004497">
    <property type="term" value="F:monooxygenase activity"/>
    <property type="evidence" value="ECO:0007669"/>
    <property type="project" value="InterPro"/>
</dbReference>
<evidence type="ECO:0000313" key="3">
    <source>
        <dbReference type="Proteomes" id="UP000593560"/>
    </source>
</evidence>
<dbReference type="PANTHER" id="PTHR47950">
    <property type="entry name" value="CYTOCHROME P450, FAMILY 76, SUBFAMILY C, POLYPEPTIDE 5-RELATED"/>
    <property type="match status" value="1"/>
</dbReference>
<comment type="caution">
    <text evidence="2">The sequence shown here is derived from an EMBL/GenBank/DDBJ whole genome shotgun (WGS) entry which is preliminary data.</text>
</comment>
<dbReference type="GO" id="GO:0016705">
    <property type="term" value="F:oxidoreductase activity, acting on paired donors, with incorporation or reduction of molecular oxygen"/>
    <property type="evidence" value="ECO:0007669"/>
    <property type="project" value="InterPro"/>
</dbReference>
<dbReference type="InterPro" id="IPR001128">
    <property type="entry name" value="Cyt_P450"/>
</dbReference>
<dbReference type="Proteomes" id="UP000593560">
    <property type="component" value="Unassembled WGS sequence"/>
</dbReference>
<evidence type="ECO:0000256" key="1">
    <source>
        <dbReference type="ARBA" id="ARBA00010617"/>
    </source>
</evidence>
<dbReference type="SUPFAM" id="SSF48264">
    <property type="entry name" value="Cytochrome P450"/>
    <property type="match status" value="1"/>
</dbReference>
<proteinExistence type="inferred from homology"/>
<dbReference type="AlphaFoldDB" id="A0A7J9GU24"/>
<organism evidence="2 3">
    <name type="scientific">Gossypium harknessii</name>
    <dbReference type="NCBI Taxonomy" id="34285"/>
    <lineage>
        <taxon>Eukaryota</taxon>
        <taxon>Viridiplantae</taxon>
        <taxon>Streptophyta</taxon>
        <taxon>Embryophyta</taxon>
        <taxon>Tracheophyta</taxon>
        <taxon>Spermatophyta</taxon>
        <taxon>Magnoliopsida</taxon>
        <taxon>eudicotyledons</taxon>
        <taxon>Gunneridae</taxon>
        <taxon>Pentapetalae</taxon>
        <taxon>rosids</taxon>
        <taxon>malvids</taxon>
        <taxon>Malvales</taxon>
        <taxon>Malvaceae</taxon>
        <taxon>Malvoideae</taxon>
        <taxon>Gossypium</taxon>
    </lineage>
</organism>
<dbReference type="GO" id="GO:0005506">
    <property type="term" value="F:iron ion binding"/>
    <property type="evidence" value="ECO:0007669"/>
    <property type="project" value="InterPro"/>
</dbReference>
<name>A0A7J9GU24_9ROSI</name>
<dbReference type="EMBL" id="JABFAD010000006">
    <property type="protein sequence ID" value="MBA0801081.1"/>
    <property type="molecule type" value="Genomic_DNA"/>
</dbReference>
<keyword evidence="3" id="KW-1185">Reference proteome</keyword>
<dbReference type="GO" id="GO:0020037">
    <property type="term" value="F:heme binding"/>
    <property type="evidence" value="ECO:0007669"/>
    <property type="project" value="InterPro"/>
</dbReference>
<evidence type="ECO:0008006" key="4">
    <source>
        <dbReference type="Google" id="ProtNLM"/>
    </source>
</evidence>
<protein>
    <recommendedName>
        <fullName evidence="4">Geraniol 8-hydroxylase-like</fullName>
    </recommendedName>
</protein>
<dbReference type="Gene3D" id="1.10.630.10">
    <property type="entry name" value="Cytochrome P450"/>
    <property type="match status" value="2"/>
</dbReference>
<dbReference type="OrthoDB" id="2789670at2759"/>
<dbReference type="Pfam" id="PF00067">
    <property type="entry name" value="p450"/>
    <property type="match status" value="2"/>
</dbReference>
<comment type="similarity">
    <text evidence="1">Belongs to the cytochrome P450 family.</text>
</comment>
<gene>
    <name evidence="2" type="ORF">Gohar_011472</name>
</gene>
<dbReference type="PANTHER" id="PTHR47950:SF48">
    <property type="entry name" value="CYTOCHROME P450 FAMILY PROTEIN, EXPRESSED"/>
    <property type="match status" value="1"/>
</dbReference>
<reference evidence="2 3" key="1">
    <citation type="journal article" date="2019" name="Genome Biol. Evol.">
        <title>Insights into the evolution of the New World diploid cottons (Gossypium, subgenus Houzingenia) based on genome sequencing.</title>
        <authorList>
            <person name="Grover C.E."/>
            <person name="Arick M.A. 2nd"/>
            <person name="Thrash A."/>
            <person name="Conover J.L."/>
            <person name="Sanders W.S."/>
            <person name="Peterson D.G."/>
            <person name="Frelichowski J.E."/>
            <person name="Scheffler J.A."/>
            <person name="Scheffler B.E."/>
            <person name="Wendel J.F."/>
        </authorList>
    </citation>
    <scope>NUCLEOTIDE SEQUENCE [LARGE SCALE GENOMIC DNA]</scope>
    <source>
        <strain evidence="2">0</strain>
        <tissue evidence="2">Leaf</tissue>
    </source>
</reference>
<sequence>MIDAIRACQHHEVGLTWIPVSPLWRTLRKVCNTHVFASMKLDATQYLRRNKIQELIANVGESCHKGEAIKIGQAVFDTTINLLSNTIFSADLADPNSSSAQEFRKIVCDIMVEAGKPNLADYFPLLKKIDPKGVRRWMTVHFNKLLNLFGNMFDESRQSRQSQDYSVSNDVLDTLFDIIEGGIEKLNKIIVTNLLLVLLKAKKELDEAIDKENPVEESGINRLPYLQSIIKETFRMHPAVPLLLRHQQALMLTFALDDGYAQDCFYRMLHLILRYLINCFDWKLEGEISPNEMNMKEKYGIAVQMVEPLLAILILV</sequence>